<dbReference type="PROSITE" id="PS50977">
    <property type="entry name" value="HTH_TETR_2"/>
    <property type="match status" value="1"/>
</dbReference>
<dbReference type="AlphaFoldDB" id="A0A372M3B7"/>
<keyword evidence="8" id="KW-1185">Reference proteome</keyword>
<proteinExistence type="predicted"/>
<feature type="DNA-binding region" description="H-T-H motif" evidence="4">
    <location>
        <begin position="63"/>
        <end position="82"/>
    </location>
</feature>
<dbReference type="InterPro" id="IPR050109">
    <property type="entry name" value="HTH-type_TetR-like_transc_reg"/>
</dbReference>
<dbReference type="InterPro" id="IPR001647">
    <property type="entry name" value="HTH_TetR"/>
</dbReference>
<accession>A0A372M3B7</accession>
<dbReference type="RefSeq" id="WP_128556996.1">
    <property type="nucleotide sequence ID" value="NZ_QUAK01000094.1"/>
</dbReference>
<evidence type="ECO:0000256" key="3">
    <source>
        <dbReference type="ARBA" id="ARBA00023163"/>
    </source>
</evidence>
<dbReference type="GO" id="GO:0003700">
    <property type="term" value="F:DNA-binding transcription factor activity"/>
    <property type="evidence" value="ECO:0007669"/>
    <property type="project" value="TreeGrafter"/>
</dbReference>
<dbReference type="SUPFAM" id="SSF48498">
    <property type="entry name" value="Tetracyclin repressor-like, C-terminal domain"/>
    <property type="match status" value="1"/>
</dbReference>
<dbReference type="GO" id="GO:0045892">
    <property type="term" value="P:negative regulation of DNA-templated transcription"/>
    <property type="evidence" value="ECO:0007669"/>
    <property type="project" value="InterPro"/>
</dbReference>
<evidence type="ECO:0000259" key="6">
    <source>
        <dbReference type="PROSITE" id="PS50977"/>
    </source>
</evidence>
<dbReference type="Pfam" id="PF00440">
    <property type="entry name" value="TetR_N"/>
    <property type="match status" value="1"/>
</dbReference>
<comment type="caution">
    <text evidence="7">The sequence shown here is derived from an EMBL/GenBank/DDBJ whole genome shotgun (WGS) entry which is preliminary data.</text>
</comment>
<keyword evidence="3" id="KW-0804">Transcription</keyword>
<dbReference type="InterPro" id="IPR004111">
    <property type="entry name" value="Repressor_TetR_C"/>
</dbReference>
<evidence type="ECO:0000256" key="2">
    <source>
        <dbReference type="ARBA" id="ARBA00023125"/>
    </source>
</evidence>
<keyword evidence="1" id="KW-0805">Transcription regulation</keyword>
<feature type="region of interest" description="Disordered" evidence="5">
    <location>
        <begin position="1"/>
        <end position="22"/>
    </location>
</feature>
<evidence type="ECO:0000313" key="8">
    <source>
        <dbReference type="Proteomes" id="UP000263094"/>
    </source>
</evidence>
<evidence type="ECO:0000313" key="7">
    <source>
        <dbReference type="EMBL" id="RFU85402.1"/>
    </source>
</evidence>
<dbReference type="InterPro" id="IPR009057">
    <property type="entry name" value="Homeodomain-like_sf"/>
</dbReference>
<dbReference type="Gene3D" id="1.10.10.60">
    <property type="entry name" value="Homeodomain-like"/>
    <property type="match status" value="1"/>
</dbReference>
<dbReference type="OrthoDB" id="2570341at2"/>
<dbReference type="EMBL" id="QUAK01000094">
    <property type="protein sequence ID" value="RFU85402.1"/>
    <property type="molecule type" value="Genomic_DNA"/>
</dbReference>
<sequence>MARRESGAGGGGEETASGLPVSLERAWGLRERPVKGPKPGLTQDRIVDAAVSLAEAEGLAAVSMGRVAKELGASTMSLYRYVATKNELYLLMQDAASDDPPSIPPTDGGWRAGLTRWALGLRAMYHSHLWMLRIPLSGPPASPKSVAWMEYALAALEGTGLDAGEQLGTVTLLSGYVRHEATLMSDLDAAYAAEGRTPDEVMSRYVRTLTHLTTPERHPAVTRLLATNVFAYTEGPEEEADFDFHFGLERVLDGVSALVDRRAGAGS</sequence>
<feature type="domain" description="HTH tetR-type" evidence="6">
    <location>
        <begin position="40"/>
        <end position="100"/>
    </location>
</feature>
<dbReference type="Gene3D" id="1.10.357.10">
    <property type="entry name" value="Tetracycline Repressor, domain 2"/>
    <property type="match status" value="1"/>
</dbReference>
<gene>
    <name evidence="7" type="ORF">DY218_17570</name>
</gene>
<dbReference type="InterPro" id="IPR036271">
    <property type="entry name" value="Tet_transcr_reg_TetR-rel_C_sf"/>
</dbReference>
<dbReference type="Pfam" id="PF02909">
    <property type="entry name" value="TetR_C_1"/>
    <property type="match status" value="1"/>
</dbReference>
<evidence type="ECO:0000256" key="4">
    <source>
        <dbReference type="PROSITE-ProRule" id="PRU00335"/>
    </source>
</evidence>
<reference evidence="7 8" key="1">
    <citation type="submission" date="2018-08" db="EMBL/GenBank/DDBJ databases">
        <title>Isolation, diversity and antifungal activity of Actinobacteria from wheat.</title>
        <authorList>
            <person name="Han C."/>
        </authorList>
    </citation>
    <scope>NUCLEOTIDE SEQUENCE [LARGE SCALE GENOMIC DNA]</scope>
    <source>
        <strain evidence="7 8">NEAU-YY421</strain>
    </source>
</reference>
<keyword evidence="2 4" id="KW-0238">DNA-binding</keyword>
<dbReference type="PANTHER" id="PTHR30055">
    <property type="entry name" value="HTH-TYPE TRANSCRIPTIONAL REGULATOR RUTR"/>
    <property type="match status" value="1"/>
</dbReference>
<dbReference type="Proteomes" id="UP000263094">
    <property type="component" value="Unassembled WGS sequence"/>
</dbReference>
<dbReference type="SUPFAM" id="SSF46689">
    <property type="entry name" value="Homeodomain-like"/>
    <property type="match status" value="1"/>
</dbReference>
<evidence type="ECO:0000256" key="5">
    <source>
        <dbReference type="SAM" id="MobiDB-lite"/>
    </source>
</evidence>
<organism evidence="7 8">
    <name type="scientific">Streptomyces triticagri</name>
    <dbReference type="NCBI Taxonomy" id="2293568"/>
    <lineage>
        <taxon>Bacteria</taxon>
        <taxon>Bacillati</taxon>
        <taxon>Actinomycetota</taxon>
        <taxon>Actinomycetes</taxon>
        <taxon>Kitasatosporales</taxon>
        <taxon>Streptomycetaceae</taxon>
        <taxon>Streptomyces</taxon>
    </lineage>
</organism>
<dbReference type="PANTHER" id="PTHR30055:SF151">
    <property type="entry name" value="TRANSCRIPTIONAL REGULATORY PROTEIN"/>
    <property type="match status" value="1"/>
</dbReference>
<name>A0A372M3B7_9ACTN</name>
<evidence type="ECO:0000256" key="1">
    <source>
        <dbReference type="ARBA" id="ARBA00023015"/>
    </source>
</evidence>
<dbReference type="GO" id="GO:0000976">
    <property type="term" value="F:transcription cis-regulatory region binding"/>
    <property type="evidence" value="ECO:0007669"/>
    <property type="project" value="TreeGrafter"/>
</dbReference>
<protein>
    <submittedName>
        <fullName evidence="7">TetR/AcrR family transcriptional regulator</fullName>
    </submittedName>
</protein>